<evidence type="ECO:0000256" key="1">
    <source>
        <dbReference type="SAM" id="Phobius"/>
    </source>
</evidence>
<protein>
    <submittedName>
        <fullName evidence="2">Uncharacterized protein</fullName>
    </submittedName>
</protein>
<sequence length="88" mass="10031">MFTILILGSLLLFSLIWFTLSKISKRSKDSERSSGRMLHIILCISTLILIVQDYIFKEIPYNGSIIATFIAVFIMTTIPDPPAHMKKK</sequence>
<dbReference type="EMBL" id="QGTZ01000002">
    <property type="protein sequence ID" value="PWW44267.1"/>
    <property type="molecule type" value="Genomic_DNA"/>
</dbReference>
<name>A0A855Y5L2_9BACL</name>
<keyword evidence="1" id="KW-0812">Transmembrane</keyword>
<dbReference type="Proteomes" id="UP000247078">
    <property type="component" value="Unassembled WGS sequence"/>
</dbReference>
<keyword evidence="1" id="KW-1133">Transmembrane helix</keyword>
<feature type="transmembrane region" description="Helical" evidence="1">
    <location>
        <begin position="61"/>
        <end position="78"/>
    </location>
</feature>
<reference evidence="2 3" key="1">
    <citation type="submission" date="2018-05" db="EMBL/GenBank/DDBJ databases">
        <title>Freshwater and sediment microbial communities from various areas in North America, analyzing microbe dynamics in response to fracking.</title>
        <authorList>
            <person name="Lamendella R."/>
        </authorList>
    </citation>
    <scope>NUCLEOTIDE SEQUENCE [LARGE SCALE GENOMIC DNA]</scope>
    <source>
        <strain evidence="2 3">DB-3</strain>
    </source>
</reference>
<evidence type="ECO:0000313" key="3">
    <source>
        <dbReference type="Proteomes" id="UP000247078"/>
    </source>
</evidence>
<evidence type="ECO:0000313" key="2">
    <source>
        <dbReference type="EMBL" id="PWW44267.1"/>
    </source>
</evidence>
<keyword evidence="1" id="KW-0472">Membrane</keyword>
<proteinExistence type="predicted"/>
<accession>A0A855Y5L2</accession>
<organism evidence="2 3">
    <name type="scientific">Paenibacillus pabuli</name>
    <dbReference type="NCBI Taxonomy" id="1472"/>
    <lineage>
        <taxon>Bacteria</taxon>
        <taxon>Bacillati</taxon>
        <taxon>Bacillota</taxon>
        <taxon>Bacilli</taxon>
        <taxon>Bacillales</taxon>
        <taxon>Paenibacillaceae</taxon>
        <taxon>Paenibacillus</taxon>
    </lineage>
</organism>
<dbReference type="AlphaFoldDB" id="A0A855Y5L2"/>
<gene>
    <name evidence="2" type="ORF">DET56_102500</name>
</gene>
<comment type="caution">
    <text evidence="2">The sequence shown here is derived from an EMBL/GenBank/DDBJ whole genome shotgun (WGS) entry which is preliminary data.</text>
</comment>
<feature type="transmembrane region" description="Helical" evidence="1">
    <location>
        <begin position="6"/>
        <end position="24"/>
    </location>
</feature>
<feature type="transmembrane region" description="Helical" evidence="1">
    <location>
        <begin position="36"/>
        <end position="55"/>
    </location>
</feature>